<organism evidence="8 9">
    <name type="scientific">Brachionus calyciflorus</name>
    <dbReference type="NCBI Taxonomy" id="104777"/>
    <lineage>
        <taxon>Eukaryota</taxon>
        <taxon>Metazoa</taxon>
        <taxon>Spiralia</taxon>
        <taxon>Gnathifera</taxon>
        <taxon>Rotifera</taxon>
        <taxon>Eurotatoria</taxon>
        <taxon>Monogononta</taxon>
        <taxon>Pseudotrocha</taxon>
        <taxon>Ploima</taxon>
        <taxon>Brachionidae</taxon>
        <taxon>Brachionus</taxon>
    </lineage>
</organism>
<evidence type="ECO:0000313" key="8">
    <source>
        <dbReference type="EMBL" id="CAF0779099.1"/>
    </source>
</evidence>
<evidence type="ECO:0000256" key="7">
    <source>
        <dbReference type="RuleBase" id="RU000499"/>
    </source>
</evidence>
<dbReference type="AlphaFoldDB" id="A0A813RA96"/>
<evidence type="ECO:0000256" key="5">
    <source>
        <dbReference type="ARBA" id="ARBA00022729"/>
    </source>
</evidence>
<dbReference type="PROSITE" id="PS51355">
    <property type="entry name" value="GLUTATHIONE_PEROXID_3"/>
    <property type="match status" value="1"/>
</dbReference>
<dbReference type="PROSITE" id="PS00763">
    <property type="entry name" value="GLUTATHIONE_PEROXID_2"/>
    <property type="match status" value="1"/>
</dbReference>
<dbReference type="InterPro" id="IPR000889">
    <property type="entry name" value="Glutathione_peroxidase"/>
</dbReference>
<keyword evidence="5" id="KW-0732">Signal</keyword>
<dbReference type="Gene3D" id="3.40.30.10">
    <property type="entry name" value="Glutaredoxin"/>
    <property type="match status" value="1"/>
</dbReference>
<dbReference type="Pfam" id="PF00255">
    <property type="entry name" value="GSHPx"/>
    <property type="match status" value="1"/>
</dbReference>
<comment type="similarity">
    <text evidence="2 7">Belongs to the glutathione peroxidase family.</text>
</comment>
<comment type="caution">
    <text evidence="8">The sequence shown here is derived from an EMBL/GenBank/DDBJ whole genome shotgun (WGS) entry which is preliminary data.</text>
</comment>
<accession>A0A813RA96</accession>
<evidence type="ECO:0000256" key="4">
    <source>
        <dbReference type="ARBA" id="ARBA00022559"/>
    </source>
</evidence>
<dbReference type="SUPFAM" id="SSF52833">
    <property type="entry name" value="Thioredoxin-like"/>
    <property type="match status" value="1"/>
</dbReference>
<dbReference type="EMBL" id="CAJNOC010000579">
    <property type="protein sequence ID" value="CAF0779099.1"/>
    <property type="molecule type" value="Genomic_DNA"/>
</dbReference>
<dbReference type="GO" id="GO:0005576">
    <property type="term" value="C:extracellular region"/>
    <property type="evidence" value="ECO:0007669"/>
    <property type="project" value="UniProtKB-SubCell"/>
</dbReference>
<dbReference type="CDD" id="cd00340">
    <property type="entry name" value="GSH_Peroxidase"/>
    <property type="match status" value="1"/>
</dbReference>
<dbReference type="PANTHER" id="PTHR11592">
    <property type="entry name" value="GLUTATHIONE PEROXIDASE"/>
    <property type="match status" value="1"/>
</dbReference>
<evidence type="ECO:0000256" key="6">
    <source>
        <dbReference type="ARBA" id="ARBA00023002"/>
    </source>
</evidence>
<dbReference type="InterPro" id="IPR036249">
    <property type="entry name" value="Thioredoxin-like_sf"/>
</dbReference>
<evidence type="ECO:0000256" key="1">
    <source>
        <dbReference type="ARBA" id="ARBA00004613"/>
    </source>
</evidence>
<dbReference type="OrthoDB" id="446890at2759"/>
<dbReference type="InterPro" id="IPR029760">
    <property type="entry name" value="GPX_CS"/>
</dbReference>
<keyword evidence="6 7" id="KW-0560">Oxidoreductase</keyword>
<dbReference type="GO" id="GO:0004602">
    <property type="term" value="F:glutathione peroxidase activity"/>
    <property type="evidence" value="ECO:0007669"/>
    <property type="project" value="TreeGrafter"/>
</dbReference>
<evidence type="ECO:0000256" key="2">
    <source>
        <dbReference type="ARBA" id="ARBA00006926"/>
    </source>
</evidence>
<dbReference type="GO" id="GO:0006979">
    <property type="term" value="P:response to oxidative stress"/>
    <property type="evidence" value="ECO:0007669"/>
    <property type="project" value="InterPro"/>
</dbReference>
<protein>
    <recommendedName>
        <fullName evidence="7">Glutathione peroxidase</fullName>
    </recommendedName>
</protein>
<keyword evidence="4 7" id="KW-0575">Peroxidase</keyword>
<keyword evidence="9" id="KW-1185">Reference proteome</keyword>
<gene>
    <name evidence="8" type="ORF">OXX778_LOCUS5359</name>
</gene>
<dbReference type="PRINTS" id="PR01011">
    <property type="entry name" value="GLUTPROXDASE"/>
</dbReference>
<comment type="subcellular location">
    <subcellularLocation>
        <location evidence="1">Secreted</location>
    </subcellularLocation>
</comment>
<evidence type="ECO:0000256" key="3">
    <source>
        <dbReference type="ARBA" id="ARBA00022525"/>
    </source>
</evidence>
<dbReference type="Proteomes" id="UP000663879">
    <property type="component" value="Unassembled WGS sequence"/>
</dbReference>
<dbReference type="PANTHER" id="PTHR11592:SF88">
    <property type="entry name" value="GLUTATHIONE PEROXIDASE-RELATED"/>
    <property type="match status" value="1"/>
</dbReference>
<name>A0A813RA96_9BILA</name>
<reference evidence="8" key="1">
    <citation type="submission" date="2021-02" db="EMBL/GenBank/DDBJ databases">
        <authorList>
            <person name="Nowell W R."/>
        </authorList>
    </citation>
    <scope>NUCLEOTIDE SEQUENCE</scope>
    <source>
        <strain evidence="8">Ploen Becks lab</strain>
    </source>
</reference>
<keyword evidence="3" id="KW-0964">Secreted</keyword>
<proteinExistence type="inferred from homology"/>
<evidence type="ECO:0000313" key="9">
    <source>
        <dbReference type="Proteomes" id="UP000663879"/>
    </source>
</evidence>
<sequence length="241" mass="28425">MNPSETRDTYNNESDKKEKINIRVNQYPRWKFPKKKSFFENCDSLYNYSSLDIFKKNEVKFDRFRNDVVLVVNVASFCTYTLQYNDLNEIQSKYQKYGFHILGFPCNQFGHQEPGESGKEILNCLRYVRPGNDFKPNFQLLDKCDINGENESAFFKFLKSSCPPPVETYFKMTDLIYSPYKSNDVRWNFEKFLINKHGKVVMRFQHDAQPKEIVPFIEVLLNNGNLADLKKTAEILPINNN</sequence>